<reference evidence="1 2" key="1">
    <citation type="submission" date="2019-03" db="EMBL/GenBank/DDBJ databases">
        <title>First draft genome of Liparis tanakae, snailfish: a comprehensive survey of snailfish specific genes.</title>
        <authorList>
            <person name="Kim W."/>
            <person name="Song I."/>
            <person name="Jeong J.-H."/>
            <person name="Kim D."/>
            <person name="Kim S."/>
            <person name="Ryu S."/>
            <person name="Song J.Y."/>
            <person name="Lee S.K."/>
        </authorList>
    </citation>
    <scope>NUCLEOTIDE SEQUENCE [LARGE SCALE GENOMIC DNA]</scope>
    <source>
        <tissue evidence="1">Muscle</tissue>
    </source>
</reference>
<sequence>MTICASAVARKLANRVELEIGISVDLRSPSHFGPVVCRALAVPSADVIDGFQSGREGLSGSVSWMSLGGSGDAQISASNGFEDGEVKPFYPFKASGLRGQTQSTINLRLSVAIVFSGQQPRRVKAKLQPVREHTLCVQPSRGTSAMYLGTAALKLSCQSDPLCGLVLQKPGAARGGCDG</sequence>
<dbReference type="Proteomes" id="UP000314294">
    <property type="component" value="Unassembled WGS sequence"/>
</dbReference>
<organism evidence="1 2">
    <name type="scientific">Liparis tanakae</name>
    <name type="common">Tanaka's snailfish</name>
    <dbReference type="NCBI Taxonomy" id="230148"/>
    <lineage>
        <taxon>Eukaryota</taxon>
        <taxon>Metazoa</taxon>
        <taxon>Chordata</taxon>
        <taxon>Craniata</taxon>
        <taxon>Vertebrata</taxon>
        <taxon>Euteleostomi</taxon>
        <taxon>Actinopterygii</taxon>
        <taxon>Neopterygii</taxon>
        <taxon>Teleostei</taxon>
        <taxon>Neoteleostei</taxon>
        <taxon>Acanthomorphata</taxon>
        <taxon>Eupercaria</taxon>
        <taxon>Perciformes</taxon>
        <taxon>Cottioidei</taxon>
        <taxon>Cottales</taxon>
        <taxon>Liparidae</taxon>
        <taxon>Liparis</taxon>
    </lineage>
</organism>
<gene>
    <name evidence="1" type="ORF">EYF80_036152</name>
</gene>
<accession>A0A4Z2GLG5</accession>
<evidence type="ECO:0000313" key="2">
    <source>
        <dbReference type="Proteomes" id="UP000314294"/>
    </source>
</evidence>
<keyword evidence="2" id="KW-1185">Reference proteome</keyword>
<dbReference type="EMBL" id="SRLO01000510">
    <property type="protein sequence ID" value="TNN53644.1"/>
    <property type="molecule type" value="Genomic_DNA"/>
</dbReference>
<name>A0A4Z2GLG5_9TELE</name>
<proteinExistence type="predicted"/>
<protein>
    <submittedName>
        <fullName evidence="1">Uncharacterized protein</fullName>
    </submittedName>
</protein>
<evidence type="ECO:0000313" key="1">
    <source>
        <dbReference type="EMBL" id="TNN53644.1"/>
    </source>
</evidence>
<comment type="caution">
    <text evidence="1">The sequence shown here is derived from an EMBL/GenBank/DDBJ whole genome shotgun (WGS) entry which is preliminary data.</text>
</comment>
<dbReference type="AlphaFoldDB" id="A0A4Z2GLG5"/>